<dbReference type="InterPro" id="IPR050955">
    <property type="entry name" value="Plant_Biomass_Hydrol_Est"/>
</dbReference>
<dbReference type="PANTHER" id="PTHR43037">
    <property type="entry name" value="UNNAMED PRODUCT-RELATED"/>
    <property type="match status" value="1"/>
</dbReference>
<evidence type="ECO:0000256" key="3">
    <source>
        <dbReference type="SAM" id="SignalP"/>
    </source>
</evidence>
<gene>
    <name evidence="5" type="ORF">DU002_16175</name>
</gene>
<accession>A0A368N6U5</accession>
<evidence type="ECO:0000259" key="4">
    <source>
        <dbReference type="Pfam" id="PF01738"/>
    </source>
</evidence>
<dbReference type="SUPFAM" id="SSF53474">
    <property type="entry name" value="alpha/beta-Hydrolases"/>
    <property type="match status" value="1"/>
</dbReference>
<feature type="domain" description="Dienelactone hydrolase" evidence="4">
    <location>
        <begin position="143"/>
        <end position="249"/>
    </location>
</feature>
<keyword evidence="1 3" id="KW-0732">Signal</keyword>
<dbReference type="RefSeq" id="WP_114339478.1">
    <property type="nucleotide sequence ID" value="NZ_QPID01000011.1"/>
</dbReference>
<keyword evidence="2" id="KW-0378">Hydrolase</keyword>
<dbReference type="GO" id="GO:0016787">
    <property type="term" value="F:hydrolase activity"/>
    <property type="evidence" value="ECO:0007669"/>
    <property type="project" value="UniProtKB-KW"/>
</dbReference>
<evidence type="ECO:0000256" key="2">
    <source>
        <dbReference type="ARBA" id="ARBA00022801"/>
    </source>
</evidence>
<dbReference type="Gene3D" id="3.40.50.1820">
    <property type="entry name" value="alpha/beta hydrolase"/>
    <property type="match status" value="1"/>
</dbReference>
<reference evidence="5 6" key="1">
    <citation type="submission" date="2018-07" db="EMBL/GenBank/DDBJ databases">
        <title>Corallincola holothuriorum sp. nov., a new facultative anaerobe isolated from sea cucumber Apostichopus japonicus.</title>
        <authorList>
            <person name="Xia H."/>
        </authorList>
    </citation>
    <scope>NUCLEOTIDE SEQUENCE [LARGE SCALE GENOMIC DNA]</scope>
    <source>
        <strain evidence="5 6">C4</strain>
    </source>
</reference>
<feature type="chain" id="PRO_5016735776" description="Dienelactone hydrolase domain-containing protein" evidence="3">
    <location>
        <begin position="27"/>
        <end position="274"/>
    </location>
</feature>
<name>A0A368N6U5_9GAMM</name>
<dbReference type="Pfam" id="PF01738">
    <property type="entry name" value="DLH"/>
    <property type="match status" value="1"/>
</dbReference>
<dbReference type="OrthoDB" id="9777090at2"/>
<protein>
    <recommendedName>
        <fullName evidence="4">Dienelactone hydrolase domain-containing protein</fullName>
    </recommendedName>
</protein>
<evidence type="ECO:0000313" key="5">
    <source>
        <dbReference type="EMBL" id="RCU45255.1"/>
    </source>
</evidence>
<feature type="signal peptide" evidence="3">
    <location>
        <begin position="1"/>
        <end position="26"/>
    </location>
</feature>
<dbReference type="InterPro" id="IPR029058">
    <property type="entry name" value="AB_hydrolase_fold"/>
</dbReference>
<dbReference type="EMBL" id="QPID01000011">
    <property type="protein sequence ID" value="RCU45255.1"/>
    <property type="molecule type" value="Genomic_DNA"/>
</dbReference>
<dbReference type="Proteomes" id="UP000252558">
    <property type="component" value="Unassembled WGS sequence"/>
</dbReference>
<organism evidence="5 6">
    <name type="scientific">Corallincola holothuriorum</name>
    <dbReference type="NCBI Taxonomy" id="2282215"/>
    <lineage>
        <taxon>Bacteria</taxon>
        <taxon>Pseudomonadati</taxon>
        <taxon>Pseudomonadota</taxon>
        <taxon>Gammaproteobacteria</taxon>
        <taxon>Alteromonadales</taxon>
        <taxon>Psychromonadaceae</taxon>
        <taxon>Corallincola</taxon>
    </lineage>
</organism>
<evidence type="ECO:0000256" key="1">
    <source>
        <dbReference type="ARBA" id="ARBA00022729"/>
    </source>
</evidence>
<dbReference type="AlphaFoldDB" id="A0A368N6U5"/>
<comment type="caution">
    <text evidence="5">The sequence shown here is derived from an EMBL/GenBank/DDBJ whole genome shotgun (WGS) entry which is preliminary data.</text>
</comment>
<proteinExistence type="predicted"/>
<sequence>MKRIVLPLVLLLTCSALFSAYGHANALPSPQVSSSAQKLPLAQPLIRRSPGVYDEQLLRQHADGSSAEPLRFVLSVPENDLANAATPLVVALHYSGNITPFFAEDMFYDLIDPALADLNALIVLPDALSNDWTTPANEAALLQLIASIQAAYQIDTNKILLTGYSLGGTGAWFLGQRHQALFSAILPISGMPPAPEQATPAQQKWQIPIYAIHSLTDQVSSVTATRDYIMQLQASGSDATLVTLEQADHYDFAAFTDALYQAIPWIESIWKQPE</sequence>
<dbReference type="PANTHER" id="PTHR43037:SF5">
    <property type="entry name" value="FERULOYL ESTERASE"/>
    <property type="match status" value="1"/>
</dbReference>
<dbReference type="InterPro" id="IPR002925">
    <property type="entry name" value="Dienelactn_hydro"/>
</dbReference>
<evidence type="ECO:0000313" key="6">
    <source>
        <dbReference type="Proteomes" id="UP000252558"/>
    </source>
</evidence>
<keyword evidence="6" id="KW-1185">Reference proteome</keyword>